<comment type="caution">
    <text evidence="1">The sequence shown here is derived from an EMBL/GenBank/DDBJ whole genome shotgun (WGS) entry which is preliminary data.</text>
</comment>
<dbReference type="EMBL" id="JAVHNS010000002">
    <property type="protein sequence ID" value="KAK6361243.1"/>
    <property type="molecule type" value="Genomic_DNA"/>
</dbReference>
<organism evidence="1 2">
    <name type="scientific">Orbilia blumenaviensis</name>
    <dbReference type="NCBI Taxonomy" id="1796055"/>
    <lineage>
        <taxon>Eukaryota</taxon>
        <taxon>Fungi</taxon>
        <taxon>Dikarya</taxon>
        <taxon>Ascomycota</taxon>
        <taxon>Pezizomycotina</taxon>
        <taxon>Orbiliomycetes</taxon>
        <taxon>Orbiliales</taxon>
        <taxon>Orbiliaceae</taxon>
        <taxon>Orbilia</taxon>
    </lineage>
</organism>
<keyword evidence="2" id="KW-1185">Reference proteome</keyword>
<accession>A0AAV9VJ83</accession>
<dbReference type="AlphaFoldDB" id="A0AAV9VJ83"/>
<name>A0AAV9VJ83_9PEZI</name>
<dbReference type="Proteomes" id="UP001373714">
    <property type="component" value="Unassembled WGS sequence"/>
</dbReference>
<protein>
    <submittedName>
        <fullName evidence="1">Uncharacterized protein</fullName>
    </submittedName>
</protein>
<reference evidence="1 2" key="1">
    <citation type="submission" date="2019-10" db="EMBL/GenBank/DDBJ databases">
        <authorList>
            <person name="Palmer J.M."/>
        </authorList>
    </citation>
    <scope>NUCLEOTIDE SEQUENCE [LARGE SCALE GENOMIC DNA]</scope>
    <source>
        <strain evidence="1 2">TWF730</strain>
    </source>
</reference>
<proteinExistence type="predicted"/>
<sequence length="230" mass="26055">MTTELLKPRFAKATNILLEHTITLLEWGDQVLLFWGYPIEVTVYDFLIHDPLLEGTIDHLEAPHIGFKHIEVPLSEKEKGPLGTLGYHFVHKDDNEPQPTILHLIPQTQVHLKTSDGIHVPSPFDPSHGLFRPKLAQHCISLIKCMEDYPTDAKARLPAERTLRILLAAAVYEKPSIGERISAPEEGETGEQFKTRQANAIAKIGEWEIAEEDEGYRDKIIKFLKAGQWS</sequence>
<evidence type="ECO:0000313" key="2">
    <source>
        <dbReference type="Proteomes" id="UP001373714"/>
    </source>
</evidence>
<gene>
    <name evidence="1" type="ORF">TWF730_004985</name>
</gene>
<evidence type="ECO:0000313" key="1">
    <source>
        <dbReference type="EMBL" id="KAK6361243.1"/>
    </source>
</evidence>